<accession>A0A918PMN8</accession>
<feature type="transmembrane region" description="Helical" evidence="5">
    <location>
        <begin position="17"/>
        <end position="36"/>
    </location>
</feature>
<evidence type="ECO:0000313" key="7">
    <source>
        <dbReference type="EMBL" id="GGZ15416.1"/>
    </source>
</evidence>
<evidence type="ECO:0000256" key="4">
    <source>
        <dbReference type="ARBA" id="ARBA00023136"/>
    </source>
</evidence>
<comment type="caution">
    <text evidence="7">The sequence shown here is derived from an EMBL/GenBank/DDBJ whole genome shotgun (WGS) entry which is preliminary data.</text>
</comment>
<dbReference type="InterPro" id="IPR007016">
    <property type="entry name" value="O-antigen_ligase-rel_domated"/>
</dbReference>
<keyword evidence="8" id="KW-1185">Reference proteome</keyword>
<reference evidence="7" key="1">
    <citation type="journal article" date="2014" name="Int. J. Syst. Evol. Microbiol.">
        <title>Complete genome sequence of Corynebacterium casei LMG S-19264T (=DSM 44701T), isolated from a smear-ripened cheese.</title>
        <authorList>
            <consortium name="US DOE Joint Genome Institute (JGI-PGF)"/>
            <person name="Walter F."/>
            <person name="Albersmeier A."/>
            <person name="Kalinowski J."/>
            <person name="Ruckert C."/>
        </authorList>
    </citation>
    <scope>NUCLEOTIDE SEQUENCE</scope>
    <source>
        <strain evidence="7">KCTC 12368</strain>
    </source>
</reference>
<keyword evidence="2 5" id="KW-0812">Transmembrane</keyword>
<keyword evidence="4 5" id="KW-0472">Membrane</keyword>
<name>A0A918PMN8_9BACT</name>
<dbReference type="GO" id="GO:0016020">
    <property type="term" value="C:membrane"/>
    <property type="evidence" value="ECO:0007669"/>
    <property type="project" value="UniProtKB-SubCell"/>
</dbReference>
<proteinExistence type="predicted"/>
<feature type="transmembrane region" description="Helical" evidence="5">
    <location>
        <begin position="209"/>
        <end position="241"/>
    </location>
</feature>
<dbReference type="InterPro" id="IPR051533">
    <property type="entry name" value="WaaL-like"/>
</dbReference>
<organism evidence="7 8">
    <name type="scientific">Echinicola pacifica</name>
    <dbReference type="NCBI Taxonomy" id="346377"/>
    <lineage>
        <taxon>Bacteria</taxon>
        <taxon>Pseudomonadati</taxon>
        <taxon>Bacteroidota</taxon>
        <taxon>Cytophagia</taxon>
        <taxon>Cytophagales</taxon>
        <taxon>Cyclobacteriaceae</taxon>
        <taxon>Echinicola</taxon>
    </lineage>
</organism>
<protein>
    <recommendedName>
        <fullName evidence="6">O-antigen ligase-related domain-containing protein</fullName>
    </recommendedName>
</protein>
<dbReference type="EMBL" id="BMWX01000001">
    <property type="protein sequence ID" value="GGZ15416.1"/>
    <property type="molecule type" value="Genomic_DNA"/>
</dbReference>
<dbReference type="Proteomes" id="UP000619457">
    <property type="component" value="Unassembled WGS sequence"/>
</dbReference>
<feature type="transmembrane region" description="Helical" evidence="5">
    <location>
        <begin position="92"/>
        <end position="111"/>
    </location>
</feature>
<feature type="domain" description="O-antigen ligase-related" evidence="6">
    <location>
        <begin position="52"/>
        <end position="157"/>
    </location>
</feature>
<dbReference type="PANTHER" id="PTHR37422">
    <property type="entry name" value="TEICHURONIC ACID BIOSYNTHESIS PROTEIN TUAE"/>
    <property type="match status" value="1"/>
</dbReference>
<gene>
    <name evidence="7" type="ORF">GCM10007049_04390</name>
</gene>
<evidence type="ECO:0000256" key="1">
    <source>
        <dbReference type="ARBA" id="ARBA00004141"/>
    </source>
</evidence>
<evidence type="ECO:0000256" key="2">
    <source>
        <dbReference type="ARBA" id="ARBA00022692"/>
    </source>
</evidence>
<feature type="transmembrane region" description="Helical" evidence="5">
    <location>
        <begin position="172"/>
        <end position="197"/>
    </location>
</feature>
<sequence length="251" mass="28485">MLSDRVSITEGDGSSELVLNTILISFYGAILLLISLNEFLKRKDYVRYTIPFLLGASNLLIGAARGPLLGALLIVFFLIINNIRILNKKAIFLSYGAAFIFIGFIFSSYSYDLNIESIDRISTLFDSDQSGNNFKNEARPHEWNSSWEQFLNNPFIGDKILNDYDNYYPHNIYLEVLLSTGVLGGFFFFIPFLKSLIFNFRLQDDFLKIVFLVNVIFGITTGSLYLNVGFWVSLALIIHLFDGKNESLSSI</sequence>
<dbReference type="PANTHER" id="PTHR37422:SF13">
    <property type="entry name" value="LIPOPOLYSACCHARIDE BIOSYNTHESIS PROTEIN PA4999-RELATED"/>
    <property type="match status" value="1"/>
</dbReference>
<feature type="transmembrane region" description="Helical" evidence="5">
    <location>
        <begin position="56"/>
        <end position="80"/>
    </location>
</feature>
<evidence type="ECO:0000259" key="6">
    <source>
        <dbReference type="Pfam" id="PF04932"/>
    </source>
</evidence>
<comment type="subcellular location">
    <subcellularLocation>
        <location evidence="1">Membrane</location>
        <topology evidence="1">Multi-pass membrane protein</topology>
    </subcellularLocation>
</comment>
<reference evidence="7" key="2">
    <citation type="submission" date="2020-09" db="EMBL/GenBank/DDBJ databases">
        <authorList>
            <person name="Sun Q."/>
            <person name="Kim S."/>
        </authorList>
    </citation>
    <scope>NUCLEOTIDE SEQUENCE</scope>
    <source>
        <strain evidence="7">KCTC 12368</strain>
    </source>
</reference>
<keyword evidence="3 5" id="KW-1133">Transmembrane helix</keyword>
<evidence type="ECO:0000313" key="8">
    <source>
        <dbReference type="Proteomes" id="UP000619457"/>
    </source>
</evidence>
<dbReference type="Pfam" id="PF04932">
    <property type="entry name" value="Wzy_C"/>
    <property type="match status" value="1"/>
</dbReference>
<evidence type="ECO:0000256" key="3">
    <source>
        <dbReference type="ARBA" id="ARBA00022989"/>
    </source>
</evidence>
<dbReference type="AlphaFoldDB" id="A0A918PMN8"/>
<evidence type="ECO:0000256" key="5">
    <source>
        <dbReference type="SAM" id="Phobius"/>
    </source>
</evidence>